<dbReference type="PANTHER" id="PTHR33389">
    <property type="entry name" value="FAMILY PROTEIN, PUTATIVE (DUF2921)-RELATED"/>
    <property type="match status" value="1"/>
</dbReference>
<dbReference type="Pfam" id="PF25333">
    <property type="entry name" value="DUF2921_N"/>
    <property type="match status" value="3"/>
</dbReference>
<evidence type="ECO:0000313" key="14">
    <source>
        <dbReference type="Proteomes" id="UP000653305"/>
    </source>
</evidence>
<name>A0A830AYU7_9LAMI</name>
<dbReference type="OrthoDB" id="607498at2759"/>
<keyword evidence="8 10" id="KW-1133">Transmembrane helix</keyword>
<feature type="transmembrane region" description="Helical" evidence="10">
    <location>
        <begin position="779"/>
        <end position="798"/>
    </location>
</feature>
<evidence type="ECO:0000256" key="5">
    <source>
        <dbReference type="ARBA" id="ARBA00022679"/>
    </source>
</evidence>
<evidence type="ECO:0000259" key="11">
    <source>
        <dbReference type="Pfam" id="PF11145"/>
    </source>
</evidence>
<proteinExistence type="predicted"/>
<organism evidence="13 14">
    <name type="scientific">Phtheirospermum japonicum</name>
    <dbReference type="NCBI Taxonomy" id="374723"/>
    <lineage>
        <taxon>Eukaryota</taxon>
        <taxon>Viridiplantae</taxon>
        <taxon>Streptophyta</taxon>
        <taxon>Embryophyta</taxon>
        <taxon>Tracheophyta</taxon>
        <taxon>Spermatophyta</taxon>
        <taxon>Magnoliopsida</taxon>
        <taxon>eudicotyledons</taxon>
        <taxon>Gunneridae</taxon>
        <taxon>Pentapetalae</taxon>
        <taxon>asterids</taxon>
        <taxon>lamiids</taxon>
        <taxon>Lamiales</taxon>
        <taxon>Orobanchaceae</taxon>
        <taxon>Orobanchaceae incertae sedis</taxon>
        <taxon>Phtheirospermum</taxon>
    </lineage>
</organism>
<accession>A0A830AYU7</accession>
<keyword evidence="5" id="KW-0808">Transferase</keyword>
<feature type="domain" description="DUF2921" evidence="12">
    <location>
        <begin position="35"/>
        <end position="201"/>
    </location>
</feature>
<feature type="transmembrane region" description="Helical" evidence="10">
    <location>
        <begin position="692"/>
        <end position="709"/>
    </location>
</feature>
<comment type="subcellular location">
    <subcellularLocation>
        <location evidence="2">Endomembrane system</location>
        <topology evidence="2">Multi-pass membrane protein</topology>
    </subcellularLocation>
</comment>
<feature type="transmembrane region" description="Helical" evidence="10">
    <location>
        <begin position="615"/>
        <end position="635"/>
    </location>
</feature>
<feature type="transmembrane region" description="Helical" evidence="10">
    <location>
        <begin position="828"/>
        <end position="846"/>
    </location>
</feature>
<keyword evidence="7" id="KW-0833">Ubl conjugation pathway</keyword>
<evidence type="ECO:0000256" key="2">
    <source>
        <dbReference type="ARBA" id="ARBA00004127"/>
    </source>
</evidence>
<evidence type="ECO:0000256" key="6">
    <source>
        <dbReference type="ARBA" id="ARBA00022692"/>
    </source>
</evidence>
<dbReference type="Pfam" id="PF11145">
    <property type="entry name" value="DUF2921"/>
    <property type="match status" value="1"/>
</dbReference>
<sequence>MPFSCSYNFLYVSVFTNIFISTSIFFPSLSTSISYNDHCASIIPESIPTVRSSDISIPPLITNHYTGGDQILGRLQKPSFHVTKSLKLQITPNYYRTNANAIYKVEANLYIRSPYRYYYTLGGESYHNRSSIREPSLGSITFSLNGFWSESSRKLCMVGSASWLNLDAVLKLKFADKNPTLSSSFVSGVLESTNSSFDPLSIFSFPALTEYSYSLVLKEFEKGFFGDIDFPRNESLNLEANRFCSMLTGRYFVFELEYGKKCEISRNCSPLGEVNKFLPSFMSLDLIQCSPDQRKVRYMLRFRNITRGVFNQDFDVDWMLIGEGLWDDKTNRLLIIACRILNAVEDCTIRLSLRYPSIWTIRDDAKIVGQIWTNRTVSDLMFFEKIMLKSSDENDMVDFPGLRYKYTEFDRVKQLCEFAEKKRNIYPHVHSHDMKFDMFIRNRKGRQFASGDATPLSIGNEFYSENVSISEGDREKKNAEPLSISYKIGIRPFRKVNFDDFFPTLDWSMNLRSRVEIMAEGVYDAENGHICMVGCRKLFSYNEKLLANLSTDCEILVNFEFGPLDARKWGVINGTIKSTRPKQDPLYFEDLNFSSAAFYRTVAKKVIRRMGFEITMFWVSSTLVCFFVGLQLFHVKRDPELLNCVSLIMVLILCLGHMILLALNFGALFLKTRNTKTALTLNSGLWFEANEVIVRWVTVVGFLLLIRLLKLVWTARRSEMTEKGLSDCETKVAIVLLLIYVLCEFFTKKLRSCYAGLILDGFLIPQIVYNAFRGSVVKALVHPFYIGISLVRLLPHAYDMYRRYSYVTHTVNGVYYFANPTTGFYSRSWDVIIVFGIVMLAVIIFMQQRYGGVCVLPRRFRELRVYENVPIVNNEIVNDA</sequence>
<dbReference type="GO" id="GO:0012505">
    <property type="term" value="C:endomembrane system"/>
    <property type="evidence" value="ECO:0007669"/>
    <property type="project" value="UniProtKB-SubCell"/>
</dbReference>
<feature type="transmembrane region" description="Helical" evidence="10">
    <location>
        <begin position="7"/>
        <end position="26"/>
    </location>
</feature>
<comment type="pathway">
    <text evidence="3">Protein modification; protein ubiquitination.</text>
</comment>
<keyword evidence="9 10" id="KW-0472">Membrane</keyword>
<dbReference type="InterPro" id="IPR021319">
    <property type="entry name" value="DUF2921"/>
</dbReference>
<feature type="domain" description="DUF2921" evidence="12">
    <location>
        <begin position="255"/>
        <end position="386"/>
    </location>
</feature>
<keyword evidence="6 10" id="KW-0812">Transmembrane</keyword>
<protein>
    <recommendedName>
        <fullName evidence="4">RING-type E3 ubiquitin transferase</fullName>
        <ecNumber evidence="4">2.3.2.27</ecNumber>
    </recommendedName>
</protein>
<dbReference type="InterPro" id="IPR057425">
    <property type="entry name" value="DUF2921_N"/>
</dbReference>
<feature type="domain" description="SWEET-like" evidence="11">
    <location>
        <begin position="604"/>
        <end position="860"/>
    </location>
</feature>
<evidence type="ECO:0000256" key="1">
    <source>
        <dbReference type="ARBA" id="ARBA00000900"/>
    </source>
</evidence>
<evidence type="ECO:0000256" key="9">
    <source>
        <dbReference type="ARBA" id="ARBA00023136"/>
    </source>
</evidence>
<feature type="transmembrane region" description="Helical" evidence="10">
    <location>
        <begin position="647"/>
        <end position="672"/>
    </location>
</feature>
<comment type="catalytic activity">
    <reaction evidence="1">
        <text>S-ubiquitinyl-[E2 ubiquitin-conjugating enzyme]-L-cysteine + [acceptor protein]-L-lysine = [E2 ubiquitin-conjugating enzyme]-L-cysteine + N(6)-ubiquitinyl-[acceptor protein]-L-lysine.</text>
        <dbReference type="EC" id="2.3.2.27"/>
    </reaction>
</comment>
<evidence type="ECO:0000256" key="3">
    <source>
        <dbReference type="ARBA" id="ARBA00004906"/>
    </source>
</evidence>
<evidence type="ECO:0000256" key="7">
    <source>
        <dbReference type="ARBA" id="ARBA00022786"/>
    </source>
</evidence>
<evidence type="ECO:0000256" key="4">
    <source>
        <dbReference type="ARBA" id="ARBA00012483"/>
    </source>
</evidence>
<dbReference type="EMBL" id="BMAC01000010">
    <property type="protein sequence ID" value="GFP79687.1"/>
    <property type="molecule type" value="Genomic_DNA"/>
</dbReference>
<keyword evidence="14" id="KW-1185">Reference proteome</keyword>
<evidence type="ECO:0000259" key="12">
    <source>
        <dbReference type="Pfam" id="PF25333"/>
    </source>
</evidence>
<gene>
    <name evidence="13" type="ORF">PHJA_000112200</name>
</gene>
<dbReference type="Proteomes" id="UP000653305">
    <property type="component" value="Unassembled WGS sequence"/>
</dbReference>
<reference evidence="13" key="1">
    <citation type="submission" date="2020-07" db="EMBL/GenBank/DDBJ databases">
        <title>Ethylene signaling mediates host invasion by parasitic plants.</title>
        <authorList>
            <person name="Yoshida S."/>
        </authorList>
    </citation>
    <scope>NUCLEOTIDE SEQUENCE</scope>
    <source>
        <strain evidence="13">Okayama</strain>
    </source>
</reference>
<dbReference type="PANTHER" id="PTHR33389:SF22">
    <property type="entry name" value="FAMILY PROTEIN, PUTATIVE (DUF2921)-RELATED"/>
    <property type="match status" value="1"/>
</dbReference>
<dbReference type="GO" id="GO:0061630">
    <property type="term" value="F:ubiquitin protein ligase activity"/>
    <property type="evidence" value="ECO:0007669"/>
    <property type="project" value="UniProtKB-EC"/>
</dbReference>
<evidence type="ECO:0000256" key="10">
    <source>
        <dbReference type="SAM" id="Phobius"/>
    </source>
</evidence>
<comment type="caution">
    <text evidence="13">The sequence shown here is derived from an EMBL/GenBank/DDBJ whole genome shotgun (WGS) entry which is preliminary data.</text>
</comment>
<evidence type="ECO:0000313" key="13">
    <source>
        <dbReference type="EMBL" id="GFP79687.1"/>
    </source>
</evidence>
<feature type="domain" description="DUF2921" evidence="12">
    <location>
        <begin position="423"/>
        <end position="591"/>
    </location>
</feature>
<dbReference type="EC" id="2.3.2.27" evidence="4"/>
<evidence type="ECO:0000256" key="8">
    <source>
        <dbReference type="ARBA" id="ARBA00022989"/>
    </source>
</evidence>
<dbReference type="AlphaFoldDB" id="A0A830AYU7"/>